<gene>
    <name evidence="10" type="ORF">F7725_012819</name>
</gene>
<accession>A0A7J5YRK9</accession>
<dbReference type="GO" id="GO:0031902">
    <property type="term" value="C:late endosome membrane"/>
    <property type="evidence" value="ECO:0007669"/>
    <property type="project" value="UniProtKB-SubCell"/>
</dbReference>
<comment type="function">
    <text evidence="7">Component of the ESCRT-I complex, a regulator of vesicular trafficking process. Required for the sorting of endocytic ubiquitinated cargos into multivesicular bodies.</text>
</comment>
<feature type="domain" description="MABP" evidence="9">
    <location>
        <begin position="85"/>
        <end position="219"/>
    </location>
</feature>
<dbReference type="InterPro" id="IPR018798">
    <property type="entry name" value="MVB12A/B"/>
</dbReference>
<proteinExistence type="inferred from homology"/>
<dbReference type="GO" id="GO:0042058">
    <property type="term" value="P:regulation of epidermal growth factor receptor signaling pathway"/>
    <property type="evidence" value="ECO:0007669"/>
    <property type="project" value="TreeGrafter"/>
</dbReference>
<sequence length="389" mass="43281">MVAFTAMGEGTTGTPLHKGSEAQSVGAVQTPHQTEEKVEIITRRWESICRPMVFWTVYKEAFKFFAGEMDILIFDMSEVSSQLPKDPISSVGVITSLSKAPEGYYVVAQTTDGSDADLWKDGLFKSKVTRYLWADVVVDMKLIDIKDALPEGFTPVDETLDTKETAMRKRRLCVKIIPRAAAVTAVYDIQIVAKSKYHLVNYTSIGEVNSMLIWYRMGDAPQHQSSQETSSEVDSATPANTVSTCTTMKTKVIDHCRAICRKRLWLDNKVARVNRRDRQTRQEPLNKNTSSMRAKLLLFAGRPGRRRQVAPLTAVTGVLLCAERRRCSPESERQLRRKGGELQDLRRAGARASPSPAYAAQASSASGLTVNAATSLYCVQIKQLNYSSQ</sequence>
<evidence type="ECO:0000256" key="5">
    <source>
        <dbReference type="ARBA" id="ARBA00022927"/>
    </source>
</evidence>
<feature type="compositionally biased region" description="Polar residues" evidence="8">
    <location>
        <begin position="21"/>
        <end position="32"/>
    </location>
</feature>
<dbReference type="Pfam" id="PF10240">
    <property type="entry name" value="DUF2464"/>
    <property type="match status" value="1"/>
</dbReference>
<evidence type="ECO:0000256" key="7">
    <source>
        <dbReference type="ARBA" id="ARBA00053101"/>
    </source>
</evidence>
<keyword evidence="6" id="KW-0472">Membrane</keyword>
<dbReference type="PANTHER" id="PTHR31547">
    <property type="entry name" value="MULTIVESICULAR BODY SUBUNIT 12B"/>
    <property type="match status" value="1"/>
</dbReference>
<dbReference type="InterPro" id="IPR023341">
    <property type="entry name" value="MABP"/>
</dbReference>
<keyword evidence="11" id="KW-1185">Reference proteome</keyword>
<dbReference type="FunFam" id="2.100.10.50:FF:000002">
    <property type="entry name" value="Multivesicular body subunit 12B"/>
    <property type="match status" value="1"/>
</dbReference>
<evidence type="ECO:0000256" key="1">
    <source>
        <dbReference type="ARBA" id="ARBA00004633"/>
    </source>
</evidence>
<dbReference type="AlphaFoldDB" id="A0A7J5YRK9"/>
<dbReference type="PANTHER" id="PTHR31547:SF1">
    <property type="entry name" value="MULTIVESICULAR BODY SUBUNIT 12B"/>
    <property type="match status" value="1"/>
</dbReference>
<evidence type="ECO:0000259" key="9">
    <source>
        <dbReference type="PROSITE" id="PS51498"/>
    </source>
</evidence>
<dbReference type="GO" id="GO:0015031">
    <property type="term" value="P:protein transport"/>
    <property type="evidence" value="ECO:0007669"/>
    <property type="project" value="UniProtKB-KW"/>
</dbReference>
<evidence type="ECO:0000256" key="8">
    <source>
        <dbReference type="SAM" id="MobiDB-lite"/>
    </source>
</evidence>
<dbReference type="GO" id="GO:0019075">
    <property type="term" value="P:virus maturation"/>
    <property type="evidence" value="ECO:0007669"/>
    <property type="project" value="TreeGrafter"/>
</dbReference>
<keyword evidence="4" id="KW-0967">Endosome</keyword>
<keyword evidence="3" id="KW-0813">Transport</keyword>
<evidence type="ECO:0000256" key="4">
    <source>
        <dbReference type="ARBA" id="ARBA00022753"/>
    </source>
</evidence>
<feature type="region of interest" description="Disordered" evidence="8">
    <location>
        <begin position="1"/>
        <end position="33"/>
    </location>
</feature>
<comment type="similarity">
    <text evidence="2">Belongs to the MVB12 family.</text>
</comment>
<comment type="caution">
    <text evidence="10">The sequence shown here is derived from an EMBL/GenBank/DDBJ whole genome shotgun (WGS) entry which is preliminary data.</text>
</comment>
<dbReference type="EMBL" id="JAAKFY010000010">
    <property type="protein sequence ID" value="KAF3851047.1"/>
    <property type="molecule type" value="Genomic_DNA"/>
</dbReference>
<evidence type="ECO:0000256" key="6">
    <source>
        <dbReference type="ARBA" id="ARBA00023136"/>
    </source>
</evidence>
<dbReference type="OrthoDB" id="6021306at2759"/>
<reference evidence="10 11" key="1">
    <citation type="submission" date="2020-03" db="EMBL/GenBank/DDBJ databases">
        <title>Dissostichus mawsoni Genome sequencing and assembly.</title>
        <authorList>
            <person name="Park H."/>
        </authorList>
    </citation>
    <scope>NUCLEOTIDE SEQUENCE [LARGE SCALE GENOMIC DNA]</scope>
    <source>
        <strain evidence="10">DM0001</strain>
        <tissue evidence="10">Muscle</tissue>
    </source>
</reference>
<protein>
    <recommendedName>
        <fullName evidence="9">MABP domain-containing protein</fullName>
    </recommendedName>
</protein>
<dbReference type="Proteomes" id="UP000518266">
    <property type="component" value="Unassembled WGS sequence"/>
</dbReference>
<dbReference type="Gene3D" id="2.100.10.50">
    <property type="match status" value="1"/>
</dbReference>
<evidence type="ECO:0000256" key="3">
    <source>
        <dbReference type="ARBA" id="ARBA00022448"/>
    </source>
</evidence>
<dbReference type="PROSITE" id="PS51498">
    <property type="entry name" value="MABP"/>
    <property type="match status" value="1"/>
</dbReference>
<evidence type="ECO:0000313" key="11">
    <source>
        <dbReference type="Proteomes" id="UP000518266"/>
    </source>
</evidence>
<keyword evidence="5" id="KW-0653">Protein transport</keyword>
<dbReference type="GO" id="GO:0046755">
    <property type="term" value="P:viral budding"/>
    <property type="evidence" value="ECO:0007669"/>
    <property type="project" value="TreeGrafter"/>
</dbReference>
<dbReference type="GO" id="GO:0000813">
    <property type="term" value="C:ESCRT I complex"/>
    <property type="evidence" value="ECO:0007669"/>
    <property type="project" value="InterPro"/>
</dbReference>
<dbReference type="InterPro" id="IPR040297">
    <property type="entry name" value="MVB12B"/>
</dbReference>
<evidence type="ECO:0000313" key="10">
    <source>
        <dbReference type="EMBL" id="KAF3851047.1"/>
    </source>
</evidence>
<comment type="subcellular location">
    <subcellularLocation>
        <location evidence="1">Late endosome membrane</location>
        <topology evidence="1">Peripheral membrane protein</topology>
    </subcellularLocation>
</comment>
<organism evidence="10 11">
    <name type="scientific">Dissostichus mawsoni</name>
    <name type="common">Antarctic cod</name>
    <dbReference type="NCBI Taxonomy" id="36200"/>
    <lineage>
        <taxon>Eukaryota</taxon>
        <taxon>Metazoa</taxon>
        <taxon>Chordata</taxon>
        <taxon>Craniata</taxon>
        <taxon>Vertebrata</taxon>
        <taxon>Euteleostomi</taxon>
        <taxon>Actinopterygii</taxon>
        <taxon>Neopterygii</taxon>
        <taxon>Teleostei</taxon>
        <taxon>Neoteleostei</taxon>
        <taxon>Acanthomorphata</taxon>
        <taxon>Eupercaria</taxon>
        <taxon>Perciformes</taxon>
        <taxon>Notothenioidei</taxon>
        <taxon>Nototheniidae</taxon>
        <taxon>Dissostichus</taxon>
    </lineage>
</organism>
<evidence type="ECO:0000256" key="2">
    <source>
        <dbReference type="ARBA" id="ARBA00010432"/>
    </source>
</evidence>
<name>A0A7J5YRK9_DISMA</name>